<keyword evidence="2" id="KW-0472">Membrane</keyword>
<keyword evidence="2" id="KW-1133">Transmembrane helix</keyword>
<keyword evidence="3" id="KW-0732">Signal</keyword>
<evidence type="ECO:0000256" key="2">
    <source>
        <dbReference type="SAM" id="Phobius"/>
    </source>
</evidence>
<organism evidence="4 5">
    <name type="scientific">Eucalyptus globulus</name>
    <name type="common">Tasmanian blue gum</name>
    <dbReference type="NCBI Taxonomy" id="34317"/>
    <lineage>
        <taxon>Eukaryota</taxon>
        <taxon>Viridiplantae</taxon>
        <taxon>Streptophyta</taxon>
        <taxon>Embryophyta</taxon>
        <taxon>Tracheophyta</taxon>
        <taxon>Spermatophyta</taxon>
        <taxon>Magnoliopsida</taxon>
        <taxon>eudicotyledons</taxon>
        <taxon>Gunneridae</taxon>
        <taxon>Pentapetalae</taxon>
        <taxon>rosids</taxon>
        <taxon>malvids</taxon>
        <taxon>Myrtales</taxon>
        <taxon>Myrtaceae</taxon>
        <taxon>Myrtoideae</taxon>
        <taxon>Eucalypteae</taxon>
        <taxon>Eucalyptus</taxon>
    </lineage>
</organism>
<dbReference type="PANTHER" id="PTHR34558:SF4">
    <property type="entry name" value="TRANSMEMBRANE PROTEIN"/>
    <property type="match status" value="1"/>
</dbReference>
<dbReference type="AlphaFoldDB" id="A0ABD3LXK1"/>
<comment type="caution">
    <text evidence="4">The sequence shown here is derived from an EMBL/GenBank/DDBJ whole genome shotgun (WGS) entry which is preliminary data.</text>
</comment>
<gene>
    <name evidence="4" type="ORF">ACJRO7_001732</name>
</gene>
<keyword evidence="5" id="KW-1185">Reference proteome</keyword>
<feature type="compositionally biased region" description="Low complexity" evidence="1">
    <location>
        <begin position="55"/>
        <end position="64"/>
    </location>
</feature>
<dbReference type="EMBL" id="JBJKBG010000001">
    <property type="protein sequence ID" value="KAL3754536.1"/>
    <property type="molecule type" value="Genomic_DNA"/>
</dbReference>
<reference evidence="4 5" key="1">
    <citation type="submission" date="2024-11" db="EMBL/GenBank/DDBJ databases">
        <title>Chromosome-level genome assembly of Eucalyptus globulus Labill. provides insights into its genome evolution.</title>
        <authorList>
            <person name="Li X."/>
        </authorList>
    </citation>
    <scope>NUCLEOTIDE SEQUENCE [LARGE SCALE GENOMIC DNA]</scope>
    <source>
        <strain evidence="4">CL2024</strain>
        <tissue evidence="4">Fresh tender leaves</tissue>
    </source>
</reference>
<proteinExistence type="predicted"/>
<evidence type="ECO:0000313" key="4">
    <source>
        <dbReference type="EMBL" id="KAL3754536.1"/>
    </source>
</evidence>
<sequence length="133" mass="13566">MRRIALAWLGLLSLAQVSLLQTAAMVDPSEASGASSSRVVARAAIRSRKLVTEAAAEPASSVAEASEDKEQSPAAAAEAPVGAETAATTVTKHRSSDKSVAGGGVIIGGLVTAIFATVFCYIRVTRKRDGAAR</sequence>
<keyword evidence="2" id="KW-0812">Transmembrane</keyword>
<feature type="region of interest" description="Disordered" evidence="1">
    <location>
        <begin position="55"/>
        <end position="102"/>
    </location>
</feature>
<evidence type="ECO:0000313" key="5">
    <source>
        <dbReference type="Proteomes" id="UP001634007"/>
    </source>
</evidence>
<protein>
    <submittedName>
        <fullName evidence="4">Uncharacterized protein</fullName>
    </submittedName>
</protein>
<accession>A0ABD3LXK1</accession>
<dbReference type="Proteomes" id="UP001634007">
    <property type="component" value="Unassembled WGS sequence"/>
</dbReference>
<feature type="compositionally biased region" description="Low complexity" evidence="1">
    <location>
        <begin position="73"/>
        <end position="90"/>
    </location>
</feature>
<feature type="signal peptide" evidence="3">
    <location>
        <begin position="1"/>
        <end position="20"/>
    </location>
</feature>
<evidence type="ECO:0000256" key="1">
    <source>
        <dbReference type="SAM" id="MobiDB-lite"/>
    </source>
</evidence>
<dbReference type="PANTHER" id="PTHR34558">
    <property type="entry name" value="EXPRESSED PROTEIN"/>
    <property type="match status" value="1"/>
</dbReference>
<name>A0ABD3LXK1_EUCGL</name>
<feature type="chain" id="PRO_5044748440" evidence="3">
    <location>
        <begin position="21"/>
        <end position="133"/>
    </location>
</feature>
<feature type="transmembrane region" description="Helical" evidence="2">
    <location>
        <begin position="100"/>
        <end position="124"/>
    </location>
</feature>
<evidence type="ECO:0000256" key="3">
    <source>
        <dbReference type="SAM" id="SignalP"/>
    </source>
</evidence>